<dbReference type="SUPFAM" id="SSF47353">
    <property type="entry name" value="Retrovirus capsid dimerization domain-like"/>
    <property type="match status" value="1"/>
</dbReference>
<evidence type="ECO:0000313" key="3">
    <source>
        <dbReference type="EnsemblMetazoa" id="G33922.1:cds"/>
    </source>
</evidence>
<dbReference type="Gene3D" id="1.10.4020.10">
    <property type="entry name" value="DNA breaking-rejoining enzymes"/>
    <property type="match status" value="1"/>
</dbReference>
<evidence type="ECO:0000259" key="2">
    <source>
        <dbReference type="Pfam" id="PF02023"/>
    </source>
</evidence>
<dbReference type="Pfam" id="PF02023">
    <property type="entry name" value="SCAN"/>
    <property type="match status" value="1"/>
</dbReference>
<dbReference type="PANTHER" id="PTHR46888">
    <property type="entry name" value="ZINC KNUCKLE DOMAINCONTAINING PROTEIN-RELATED"/>
    <property type="match status" value="1"/>
</dbReference>
<sequence length="317" mass="36050">MPISYVQDCIPAADTSCSQKVAQNLNWPKEIWPLLLQSTFIGKAREIHGALSLHKSSDYDIIKENVLKAYELVPEAYRQKFRNYKQFNEQTHVQFSREKQNFFERWCSSKYVGSNFEKSKQIILIEEFKNCIHQEIRTYLDEQKAENLEQAATVADDYALTHKGSFTKERNSNNDDSRGRPDNLQVTLGSKSTSSEQVKATDKNDMTTKSGPICKYCKRKGHIKSECWALQRKKLNSDSPSPSALTSVQGKFVCSKFENPQVKSESDILREEFIPFVFDGFVSLDGTDLHPIKILRNTGVQCVDSGCRVGICESSSS</sequence>
<proteinExistence type="predicted"/>
<dbReference type="InterPro" id="IPR003309">
    <property type="entry name" value="SCAN_dom"/>
</dbReference>
<feature type="compositionally biased region" description="Basic and acidic residues" evidence="1">
    <location>
        <begin position="166"/>
        <end position="181"/>
    </location>
</feature>
<feature type="region of interest" description="Disordered" evidence="1">
    <location>
        <begin position="163"/>
        <end position="204"/>
    </location>
</feature>
<reference evidence="3" key="1">
    <citation type="submission" date="2022-08" db="UniProtKB">
        <authorList>
            <consortium name="EnsemblMetazoa"/>
        </authorList>
    </citation>
    <scope>IDENTIFICATION</scope>
    <source>
        <strain evidence="3">05x7-T-G4-1.051#20</strain>
    </source>
</reference>
<keyword evidence="4" id="KW-1185">Reference proteome</keyword>
<protein>
    <recommendedName>
        <fullName evidence="2">SCAN box domain-containing protein</fullName>
    </recommendedName>
</protein>
<dbReference type="InterPro" id="IPR038269">
    <property type="entry name" value="SCAN_sf"/>
</dbReference>
<feature type="domain" description="SCAN box" evidence="2">
    <location>
        <begin position="74"/>
        <end position="163"/>
    </location>
</feature>
<evidence type="ECO:0000256" key="1">
    <source>
        <dbReference type="SAM" id="MobiDB-lite"/>
    </source>
</evidence>
<dbReference type="PANTHER" id="PTHR46888:SF13">
    <property type="entry name" value="RIBONUCLEASE H"/>
    <property type="match status" value="1"/>
</dbReference>
<evidence type="ECO:0000313" key="4">
    <source>
        <dbReference type="Proteomes" id="UP000005408"/>
    </source>
</evidence>
<dbReference type="AlphaFoldDB" id="A0A8W8MMG9"/>
<dbReference type="Proteomes" id="UP000005408">
    <property type="component" value="Unassembled WGS sequence"/>
</dbReference>
<dbReference type="EnsemblMetazoa" id="G33922.1">
    <property type="protein sequence ID" value="G33922.1:cds"/>
    <property type="gene ID" value="G33922"/>
</dbReference>
<organism evidence="3 4">
    <name type="scientific">Magallana gigas</name>
    <name type="common">Pacific oyster</name>
    <name type="synonym">Crassostrea gigas</name>
    <dbReference type="NCBI Taxonomy" id="29159"/>
    <lineage>
        <taxon>Eukaryota</taxon>
        <taxon>Metazoa</taxon>
        <taxon>Spiralia</taxon>
        <taxon>Lophotrochozoa</taxon>
        <taxon>Mollusca</taxon>
        <taxon>Bivalvia</taxon>
        <taxon>Autobranchia</taxon>
        <taxon>Pteriomorphia</taxon>
        <taxon>Ostreida</taxon>
        <taxon>Ostreoidea</taxon>
        <taxon>Ostreidae</taxon>
        <taxon>Magallana</taxon>
    </lineage>
</organism>
<accession>A0A8W8MMG9</accession>
<name>A0A8W8MMG9_MAGGI</name>
<feature type="compositionally biased region" description="Polar residues" evidence="1">
    <location>
        <begin position="184"/>
        <end position="198"/>
    </location>
</feature>